<dbReference type="InterPro" id="IPR002347">
    <property type="entry name" value="SDR_fam"/>
</dbReference>
<evidence type="ECO:0000256" key="1">
    <source>
        <dbReference type="ARBA" id="ARBA00006484"/>
    </source>
</evidence>
<sequence>MPNLEEFVDFNPEKDIPSLEGKVIFITGGTAGLGKASVLALALHKPAHIYFSGRNAEAAKSLIAEVLNFGFLTQIYQYTLDPPTIILQFIVQYEVQNSNPSVGMTFVKMDMNSLASVKKACAEFSHDRLDILMCNAGVMYIPPGLSKDGFENHFAINHLAHAMIIQELLPVMTRTAERPDSDVRLVSLTSTAWMGHPWHGVTFSTLRTTQTGFMGASFRYGQSKLANILYAAEFARRYPDSKIKCVSVHPGPVHTDLTSTLTFGQRIMIQLVFWYLGVSFMEVAQGRLSQIWAAAGARRDQLVNGAYYTPVGKLANGTLDKTAKSTKLAGELWTFTQDVLAKF</sequence>
<comment type="caution">
    <text evidence="3">The sequence shown here is derived from an EMBL/GenBank/DDBJ whole genome shotgun (WGS) entry which is preliminary data.</text>
</comment>
<proteinExistence type="inferred from homology"/>
<dbReference type="PANTHER" id="PTHR24320">
    <property type="entry name" value="RETINOL DEHYDROGENASE"/>
    <property type="match status" value="1"/>
</dbReference>
<keyword evidence="4" id="KW-1185">Reference proteome</keyword>
<dbReference type="EMBL" id="QGMK01002246">
    <property type="protein sequence ID" value="TVY59676.1"/>
    <property type="molecule type" value="Genomic_DNA"/>
</dbReference>
<dbReference type="Proteomes" id="UP000469558">
    <property type="component" value="Unassembled WGS sequence"/>
</dbReference>
<evidence type="ECO:0000256" key="2">
    <source>
        <dbReference type="ARBA" id="ARBA00023002"/>
    </source>
</evidence>
<dbReference type="Gene3D" id="3.40.50.720">
    <property type="entry name" value="NAD(P)-binding Rossmann-like Domain"/>
    <property type="match status" value="1"/>
</dbReference>
<organism evidence="3 4">
    <name type="scientific">Lachnellula suecica</name>
    <dbReference type="NCBI Taxonomy" id="602035"/>
    <lineage>
        <taxon>Eukaryota</taxon>
        <taxon>Fungi</taxon>
        <taxon>Dikarya</taxon>
        <taxon>Ascomycota</taxon>
        <taxon>Pezizomycotina</taxon>
        <taxon>Leotiomycetes</taxon>
        <taxon>Helotiales</taxon>
        <taxon>Lachnaceae</taxon>
        <taxon>Lachnellula</taxon>
    </lineage>
</organism>
<gene>
    <name evidence="3" type="ORF">LSUE1_G007278</name>
</gene>
<dbReference type="PRINTS" id="PR00081">
    <property type="entry name" value="GDHRDH"/>
</dbReference>
<dbReference type="OrthoDB" id="191139at2759"/>
<reference evidence="3 4" key="1">
    <citation type="submission" date="2018-05" db="EMBL/GenBank/DDBJ databases">
        <title>Genome sequencing and assembly of the regulated plant pathogen Lachnellula willkommii and related sister species for the development of diagnostic species identification markers.</title>
        <authorList>
            <person name="Giroux E."/>
            <person name="Bilodeau G."/>
        </authorList>
    </citation>
    <scope>NUCLEOTIDE SEQUENCE [LARGE SCALE GENOMIC DNA]</scope>
    <source>
        <strain evidence="3 4">CBS 268.59</strain>
    </source>
</reference>
<dbReference type="PANTHER" id="PTHR24320:SF154">
    <property type="entry name" value="OXIDOREDUCTASE, SHORT-CHAIN DEHYDROGENASE_REDUCTASE FAMILY (AFU_ORTHOLOGUE AFUA_2G04560)"/>
    <property type="match status" value="1"/>
</dbReference>
<dbReference type="Pfam" id="PF00106">
    <property type="entry name" value="adh_short"/>
    <property type="match status" value="1"/>
</dbReference>
<protein>
    <submittedName>
        <fullName evidence="3">Putative oxidoreductase</fullName>
    </submittedName>
</protein>
<accession>A0A8T9BY64</accession>
<dbReference type="InterPro" id="IPR036291">
    <property type="entry name" value="NAD(P)-bd_dom_sf"/>
</dbReference>
<dbReference type="GO" id="GO:0016491">
    <property type="term" value="F:oxidoreductase activity"/>
    <property type="evidence" value="ECO:0007669"/>
    <property type="project" value="UniProtKB-KW"/>
</dbReference>
<dbReference type="AlphaFoldDB" id="A0A8T9BY64"/>
<comment type="similarity">
    <text evidence="1">Belongs to the short-chain dehydrogenases/reductases (SDR) family.</text>
</comment>
<evidence type="ECO:0000313" key="4">
    <source>
        <dbReference type="Proteomes" id="UP000469558"/>
    </source>
</evidence>
<keyword evidence="2" id="KW-0560">Oxidoreductase</keyword>
<evidence type="ECO:0000313" key="3">
    <source>
        <dbReference type="EMBL" id="TVY59676.1"/>
    </source>
</evidence>
<dbReference type="SUPFAM" id="SSF51735">
    <property type="entry name" value="NAD(P)-binding Rossmann-fold domains"/>
    <property type="match status" value="1"/>
</dbReference>
<name>A0A8T9BY64_9HELO</name>